<keyword evidence="14" id="KW-0175">Coiled coil</keyword>
<dbReference type="SMART" id="SM00388">
    <property type="entry name" value="HisKA"/>
    <property type="match status" value="1"/>
</dbReference>
<feature type="domain" description="Histidine kinase" evidence="16">
    <location>
        <begin position="151"/>
        <end position="368"/>
    </location>
</feature>
<dbReference type="InterPro" id="IPR003661">
    <property type="entry name" value="HisK_dim/P_dom"/>
</dbReference>
<dbReference type="InterPro" id="IPR003594">
    <property type="entry name" value="HATPase_dom"/>
</dbReference>
<dbReference type="InterPro" id="IPR036097">
    <property type="entry name" value="HisK_dim/P_sf"/>
</dbReference>
<evidence type="ECO:0000256" key="4">
    <source>
        <dbReference type="ARBA" id="ARBA00022475"/>
    </source>
</evidence>
<feature type="domain" description="HAMP" evidence="17">
    <location>
        <begin position="84"/>
        <end position="136"/>
    </location>
</feature>
<evidence type="ECO:0000256" key="12">
    <source>
        <dbReference type="ARBA" id="ARBA00023012"/>
    </source>
</evidence>
<evidence type="ECO:0000256" key="10">
    <source>
        <dbReference type="ARBA" id="ARBA00022840"/>
    </source>
</evidence>
<evidence type="ECO:0000256" key="15">
    <source>
        <dbReference type="SAM" id="Phobius"/>
    </source>
</evidence>
<evidence type="ECO:0000256" key="13">
    <source>
        <dbReference type="ARBA" id="ARBA00023136"/>
    </source>
</evidence>
<protein>
    <recommendedName>
        <fullName evidence="3">histidine kinase</fullName>
        <ecNumber evidence="3">2.7.13.3</ecNumber>
    </recommendedName>
</protein>
<dbReference type="Proteomes" id="UP000659344">
    <property type="component" value="Unassembled WGS sequence"/>
</dbReference>
<dbReference type="InterPro" id="IPR005467">
    <property type="entry name" value="His_kinase_dom"/>
</dbReference>
<dbReference type="Gene3D" id="3.30.565.10">
    <property type="entry name" value="Histidine kinase-like ATPase, C-terminal domain"/>
    <property type="match status" value="1"/>
</dbReference>
<dbReference type="InterPro" id="IPR036890">
    <property type="entry name" value="HATPase_C_sf"/>
</dbReference>
<keyword evidence="7 15" id="KW-0812">Transmembrane</keyword>
<dbReference type="Pfam" id="PF02518">
    <property type="entry name" value="HATPase_c"/>
    <property type="match status" value="1"/>
</dbReference>
<evidence type="ECO:0000256" key="5">
    <source>
        <dbReference type="ARBA" id="ARBA00022553"/>
    </source>
</evidence>
<dbReference type="EMBL" id="BMFT01000001">
    <property type="protein sequence ID" value="GGH14441.1"/>
    <property type="molecule type" value="Genomic_DNA"/>
</dbReference>
<evidence type="ECO:0000256" key="7">
    <source>
        <dbReference type="ARBA" id="ARBA00022692"/>
    </source>
</evidence>
<gene>
    <name evidence="18" type="ORF">GCM10008013_08070</name>
</gene>
<evidence type="ECO:0000259" key="17">
    <source>
        <dbReference type="PROSITE" id="PS50885"/>
    </source>
</evidence>
<dbReference type="EC" id="2.7.13.3" evidence="3"/>
<keyword evidence="4" id="KW-1003">Cell membrane</keyword>
<dbReference type="PROSITE" id="PS50109">
    <property type="entry name" value="HIS_KIN"/>
    <property type="match status" value="1"/>
</dbReference>
<dbReference type="SMART" id="SM00387">
    <property type="entry name" value="HATPase_c"/>
    <property type="match status" value="1"/>
</dbReference>
<keyword evidence="19" id="KW-1185">Reference proteome</keyword>
<feature type="transmembrane region" description="Helical" evidence="15">
    <location>
        <begin position="12"/>
        <end position="36"/>
    </location>
</feature>
<keyword evidence="12" id="KW-0902">Two-component regulatory system</keyword>
<evidence type="ECO:0000313" key="19">
    <source>
        <dbReference type="Proteomes" id="UP000659344"/>
    </source>
</evidence>
<reference evidence="19" key="1">
    <citation type="journal article" date="2019" name="Int. J. Syst. Evol. Microbiol.">
        <title>The Global Catalogue of Microorganisms (GCM) 10K type strain sequencing project: providing services to taxonomists for standard genome sequencing and annotation.</title>
        <authorList>
            <consortium name="The Broad Institute Genomics Platform"/>
            <consortium name="The Broad Institute Genome Sequencing Center for Infectious Disease"/>
            <person name="Wu L."/>
            <person name="Ma J."/>
        </authorList>
    </citation>
    <scope>NUCLEOTIDE SEQUENCE [LARGE SCALE GENOMIC DNA]</scope>
    <source>
        <strain evidence="19">CGMCC 1.12769</strain>
    </source>
</reference>
<evidence type="ECO:0000313" key="18">
    <source>
        <dbReference type="EMBL" id="GGH14441.1"/>
    </source>
</evidence>
<keyword evidence="11 15" id="KW-1133">Transmembrane helix</keyword>
<dbReference type="SUPFAM" id="SSF47384">
    <property type="entry name" value="Homodimeric domain of signal transducing histidine kinase"/>
    <property type="match status" value="1"/>
</dbReference>
<accession>A0ABQ1Y7N1</accession>
<evidence type="ECO:0000256" key="1">
    <source>
        <dbReference type="ARBA" id="ARBA00000085"/>
    </source>
</evidence>
<evidence type="ECO:0000256" key="9">
    <source>
        <dbReference type="ARBA" id="ARBA00022777"/>
    </source>
</evidence>
<dbReference type="Pfam" id="PF00512">
    <property type="entry name" value="HisKA"/>
    <property type="match status" value="1"/>
</dbReference>
<proteinExistence type="predicted"/>
<comment type="catalytic activity">
    <reaction evidence="1">
        <text>ATP + protein L-histidine = ADP + protein N-phospho-L-histidine.</text>
        <dbReference type="EC" id="2.7.13.3"/>
    </reaction>
</comment>
<dbReference type="PROSITE" id="PS50885">
    <property type="entry name" value="HAMP"/>
    <property type="match status" value="1"/>
</dbReference>
<dbReference type="Pfam" id="PF00672">
    <property type="entry name" value="HAMP"/>
    <property type="match status" value="1"/>
</dbReference>
<comment type="caution">
    <text evidence="18">The sequence shown here is derived from an EMBL/GenBank/DDBJ whole genome shotgun (WGS) entry which is preliminary data.</text>
</comment>
<dbReference type="PANTHER" id="PTHR45528:SF1">
    <property type="entry name" value="SENSOR HISTIDINE KINASE CPXA"/>
    <property type="match status" value="1"/>
</dbReference>
<comment type="subcellular location">
    <subcellularLocation>
        <location evidence="2">Cell membrane</location>
        <topology evidence="2">Multi-pass membrane protein</topology>
    </subcellularLocation>
</comment>
<keyword evidence="6" id="KW-0808">Transferase</keyword>
<dbReference type="InterPro" id="IPR003660">
    <property type="entry name" value="HAMP_dom"/>
</dbReference>
<evidence type="ECO:0000256" key="3">
    <source>
        <dbReference type="ARBA" id="ARBA00012438"/>
    </source>
</evidence>
<sequence>MLNNRRFNTLSWKMAWFSLASLGFTALVLMIGYYFTSMLLWLNPSQSFWGVTLIRWVINNIGSTPIMIIVGVPLFILFTLIISRDTMSDLHSISTGVQTISDGNLSYHIPVSRTDELGTLAVNINAMADKLESALQEERAAAKAKNELITGVSHDLRTPLTSVLGFLEYIEQDRYDNEIELRYYVNIAYEKSLTLKKLIDDLFEYTRVSGSELPLDLQPVDLGKLLEQLAEEFVPVLEQADMSYRIHINEGSLLVQGDADELVRLYENLFTNAVRYGKEGKILDISVYRKDDRVVATCTNYGPPIPAENIPHLFKRFYRVDPSRSRETGGTGLGLAIAKSITELHKGSITAKSSRKKTEFETSFPAIAE</sequence>
<dbReference type="Gene3D" id="1.10.287.130">
    <property type="match status" value="1"/>
</dbReference>
<evidence type="ECO:0000259" key="16">
    <source>
        <dbReference type="PROSITE" id="PS50109"/>
    </source>
</evidence>
<dbReference type="CDD" id="cd00082">
    <property type="entry name" value="HisKA"/>
    <property type="match status" value="1"/>
</dbReference>
<evidence type="ECO:0000256" key="14">
    <source>
        <dbReference type="SAM" id="Coils"/>
    </source>
</evidence>
<feature type="transmembrane region" description="Helical" evidence="15">
    <location>
        <begin position="56"/>
        <end position="82"/>
    </location>
</feature>
<name>A0ABQ1Y7N1_9BACL</name>
<dbReference type="SUPFAM" id="SSF158472">
    <property type="entry name" value="HAMP domain-like"/>
    <property type="match status" value="1"/>
</dbReference>
<evidence type="ECO:0000256" key="6">
    <source>
        <dbReference type="ARBA" id="ARBA00022679"/>
    </source>
</evidence>
<evidence type="ECO:0000256" key="2">
    <source>
        <dbReference type="ARBA" id="ARBA00004651"/>
    </source>
</evidence>
<dbReference type="PANTHER" id="PTHR45528">
    <property type="entry name" value="SENSOR HISTIDINE KINASE CPXA"/>
    <property type="match status" value="1"/>
</dbReference>
<dbReference type="CDD" id="cd06225">
    <property type="entry name" value="HAMP"/>
    <property type="match status" value="1"/>
</dbReference>
<keyword evidence="8" id="KW-0547">Nucleotide-binding</keyword>
<dbReference type="InterPro" id="IPR004358">
    <property type="entry name" value="Sig_transdc_His_kin-like_C"/>
</dbReference>
<dbReference type="InterPro" id="IPR050398">
    <property type="entry name" value="HssS/ArlS-like"/>
</dbReference>
<organism evidence="18 19">
    <name type="scientific">Paenibacillus segetis</name>
    <dbReference type="NCBI Taxonomy" id="1325360"/>
    <lineage>
        <taxon>Bacteria</taxon>
        <taxon>Bacillati</taxon>
        <taxon>Bacillota</taxon>
        <taxon>Bacilli</taxon>
        <taxon>Bacillales</taxon>
        <taxon>Paenibacillaceae</taxon>
        <taxon>Paenibacillus</taxon>
    </lineage>
</organism>
<dbReference type="SUPFAM" id="SSF55874">
    <property type="entry name" value="ATPase domain of HSP90 chaperone/DNA topoisomerase II/histidine kinase"/>
    <property type="match status" value="1"/>
</dbReference>
<keyword evidence="13 15" id="KW-0472">Membrane</keyword>
<keyword evidence="9" id="KW-0418">Kinase</keyword>
<dbReference type="Gene3D" id="6.10.340.10">
    <property type="match status" value="1"/>
</dbReference>
<feature type="coiled-coil region" evidence="14">
    <location>
        <begin position="121"/>
        <end position="148"/>
    </location>
</feature>
<dbReference type="SMART" id="SM00304">
    <property type="entry name" value="HAMP"/>
    <property type="match status" value="1"/>
</dbReference>
<evidence type="ECO:0000256" key="8">
    <source>
        <dbReference type="ARBA" id="ARBA00022741"/>
    </source>
</evidence>
<evidence type="ECO:0000256" key="11">
    <source>
        <dbReference type="ARBA" id="ARBA00022989"/>
    </source>
</evidence>
<dbReference type="PRINTS" id="PR00344">
    <property type="entry name" value="BCTRLSENSOR"/>
</dbReference>
<keyword evidence="10" id="KW-0067">ATP-binding</keyword>
<keyword evidence="5" id="KW-0597">Phosphoprotein</keyword>